<evidence type="ECO:0000256" key="3">
    <source>
        <dbReference type="SAM" id="Phobius"/>
    </source>
</evidence>
<reference evidence="4 5" key="1">
    <citation type="submission" date="2017-09" db="EMBL/GenBank/DDBJ databases">
        <title>Depth-based differentiation of microbial function through sediment-hosted aquifers and enrichment of novel symbionts in the deep terrestrial subsurface.</title>
        <authorList>
            <person name="Probst A.J."/>
            <person name="Ladd B."/>
            <person name="Jarett J.K."/>
            <person name="Geller-Mcgrath D.E."/>
            <person name="Sieber C.M."/>
            <person name="Emerson J.B."/>
            <person name="Anantharaman K."/>
            <person name="Thomas B.C."/>
            <person name="Malmstrom R."/>
            <person name="Stieglmeier M."/>
            <person name="Klingl A."/>
            <person name="Woyke T."/>
            <person name="Ryan C.M."/>
            <person name="Banfield J.F."/>
        </authorList>
    </citation>
    <scope>NUCLEOTIDE SEQUENCE [LARGE SCALE GENOMIC DNA]</scope>
    <source>
        <strain evidence="4">CG10_big_fil_rev_8_21_14_0_10_32_10</strain>
    </source>
</reference>
<proteinExistence type="predicted"/>
<keyword evidence="3" id="KW-0472">Membrane</keyword>
<dbReference type="Proteomes" id="UP000230214">
    <property type="component" value="Unassembled WGS sequence"/>
</dbReference>
<evidence type="ECO:0000256" key="1">
    <source>
        <dbReference type="SAM" id="Coils"/>
    </source>
</evidence>
<keyword evidence="3" id="KW-0812">Transmembrane</keyword>
<feature type="region of interest" description="Disordered" evidence="2">
    <location>
        <begin position="249"/>
        <end position="280"/>
    </location>
</feature>
<dbReference type="Pfam" id="PF12666">
    <property type="entry name" value="PrgI"/>
    <property type="match status" value="1"/>
</dbReference>
<sequence>MEVQSANKQHPVPQNVMDVEFKLIGELTVRQFTYLVAFGLMAFATYKLSLLPPIFRYPLILIQVLIGTGFAFFPLNDITLDKWLVNYIKAIKNPRIRTWKHTTNIPYFFTLNVKDKKQDYVERNTVTNKRKLSIEDLIKSRKEPINFEDESDINAKEEEFMKKLGLTSPAYFEQKVEQKPISVTQTQNNIVDDSIITDYRTTLQTTRLEDEMESKKEYASIALGKQEKPEKQEDLIIKTEPDISEKQEIEETKVTTPEADTEKIQNTQQMETDNKNTKGDRQIKQEYLTHIKELNVLKQKLIEEIERNKYKILEGKEKEIQEVTEDIHKKEIENLKEENESLEERLRRLEQKKPRPVIENADHIQAPTAKELEKDERKNSIFTGFLEKLQQEEEKVTLPPLIKSEEHTDIFKQHEIKQHPTRPKVEKERLREVKKPEIKKVQNAPQQQQPTQVIKEDFKQVQRKAPPAKRVPNSIFDLKKVKNNIILGSSKDKEGNVLDSTVIIIKNEDGEPVRALKTNQLGEFEIATPVENGIYTIEGIRDDFSFKKIKITASGSEIDPVKLMGEKV</sequence>
<keyword evidence="1" id="KW-0175">Coiled coil</keyword>
<dbReference type="InterPro" id="IPR024414">
    <property type="entry name" value="Uncharacterised_PrgI"/>
</dbReference>
<evidence type="ECO:0000313" key="4">
    <source>
        <dbReference type="EMBL" id="PIR43497.1"/>
    </source>
</evidence>
<keyword evidence="3" id="KW-1133">Transmembrane helix</keyword>
<name>A0A2H0RAJ4_UNCKA</name>
<evidence type="ECO:0000313" key="5">
    <source>
        <dbReference type="Proteomes" id="UP000230214"/>
    </source>
</evidence>
<organism evidence="4 5">
    <name type="scientific">candidate division WWE3 bacterium CG10_big_fil_rev_8_21_14_0_10_32_10</name>
    <dbReference type="NCBI Taxonomy" id="1975090"/>
    <lineage>
        <taxon>Bacteria</taxon>
        <taxon>Katanobacteria</taxon>
    </lineage>
</organism>
<feature type="transmembrane region" description="Helical" evidence="3">
    <location>
        <begin position="32"/>
        <end position="49"/>
    </location>
</feature>
<protein>
    <submittedName>
        <fullName evidence="4">Uncharacterized protein</fullName>
    </submittedName>
</protein>
<accession>A0A2H0RAJ4</accession>
<comment type="caution">
    <text evidence="4">The sequence shown here is derived from an EMBL/GenBank/DDBJ whole genome shotgun (WGS) entry which is preliminary data.</text>
</comment>
<gene>
    <name evidence="4" type="ORF">COV24_02520</name>
</gene>
<evidence type="ECO:0000256" key="2">
    <source>
        <dbReference type="SAM" id="MobiDB-lite"/>
    </source>
</evidence>
<feature type="coiled-coil region" evidence="1">
    <location>
        <begin position="313"/>
        <end position="352"/>
    </location>
</feature>
<dbReference type="AlphaFoldDB" id="A0A2H0RAJ4"/>
<dbReference type="EMBL" id="PCXU01000022">
    <property type="protein sequence ID" value="PIR43497.1"/>
    <property type="molecule type" value="Genomic_DNA"/>
</dbReference>